<reference evidence="14" key="1">
    <citation type="journal article" date="2015" name="Nat. Genet.">
        <title>The genome and transcriptome of the zoonotic hookworm Ancylostoma ceylanicum identify infection-specific gene families.</title>
        <authorList>
            <person name="Schwarz E.M."/>
            <person name="Hu Y."/>
            <person name="Antoshechkin I."/>
            <person name="Miller M.M."/>
            <person name="Sternberg P.W."/>
            <person name="Aroian R.V."/>
        </authorList>
    </citation>
    <scope>NUCLEOTIDE SEQUENCE</scope>
    <source>
        <strain evidence="14">HY135</strain>
    </source>
</reference>
<feature type="signal peptide" evidence="11">
    <location>
        <begin position="1"/>
        <end position="18"/>
    </location>
</feature>
<sequence>MCASSPLLLPFFLKIILFSDKFTRFCQWKNLELNMQLTMNDFSVHRIIGRGGFGEVYGCRKADTGKMYAMKCLDKKRIKMKQGETLALNERIMLSLVSTGQDCPFIVCMTYAFQSPDKLCFILDLMNGGDLHYHLSQHGVFTEQEMLFYASEVILGLEHMHNRYVVYRDLKPANILLDENGHVRVSDLGLACDFSKKKPHASVLVLAFFSNKTDAILHAEYSTLPSSATAIRIFIDFGGVYVAYSCCKSICR</sequence>
<evidence type="ECO:0000256" key="1">
    <source>
        <dbReference type="ARBA" id="ARBA00001256"/>
    </source>
</evidence>
<evidence type="ECO:0000256" key="5">
    <source>
        <dbReference type="ARBA" id="ARBA00022777"/>
    </source>
</evidence>
<keyword evidence="3 10" id="KW-0808">Transferase</keyword>
<dbReference type="Gene3D" id="1.10.510.10">
    <property type="entry name" value="Transferase(Phosphotransferase) domain 1"/>
    <property type="match status" value="1"/>
</dbReference>
<feature type="domain" description="Protein kinase" evidence="12">
    <location>
        <begin position="42"/>
        <end position="252"/>
    </location>
</feature>
<accession>A0A016USQ2</accession>
<evidence type="ECO:0000256" key="7">
    <source>
        <dbReference type="PIRSR" id="PIRSR600239-51"/>
    </source>
</evidence>
<keyword evidence="14" id="KW-1185">Reference proteome</keyword>
<evidence type="ECO:0000256" key="9">
    <source>
        <dbReference type="RuleBase" id="RU000304"/>
    </source>
</evidence>
<keyword evidence="11" id="KW-0732">Signal</keyword>
<dbReference type="InterPro" id="IPR008271">
    <property type="entry name" value="Ser/Thr_kinase_AS"/>
</dbReference>
<name>A0A016USQ2_9BILA</name>
<comment type="caution">
    <text evidence="13">The sequence shown here is derived from an EMBL/GenBank/DDBJ whole genome shotgun (WGS) entry which is preliminary data.</text>
</comment>
<dbReference type="FunFam" id="3.30.200.20:FF:000068">
    <property type="entry name" value="G protein-coupled receptor kinase"/>
    <property type="match status" value="1"/>
</dbReference>
<dbReference type="Pfam" id="PF00069">
    <property type="entry name" value="Pkinase"/>
    <property type="match status" value="1"/>
</dbReference>
<dbReference type="InterPro" id="IPR011009">
    <property type="entry name" value="Kinase-like_dom_sf"/>
</dbReference>
<organism evidence="13 14">
    <name type="scientific">Ancylostoma ceylanicum</name>
    <dbReference type="NCBI Taxonomy" id="53326"/>
    <lineage>
        <taxon>Eukaryota</taxon>
        <taxon>Metazoa</taxon>
        <taxon>Ecdysozoa</taxon>
        <taxon>Nematoda</taxon>
        <taxon>Chromadorea</taxon>
        <taxon>Rhabditida</taxon>
        <taxon>Rhabditina</taxon>
        <taxon>Rhabditomorpha</taxon>
        <taxon>Strongyloidea</taxon>
        <taxon>Ancylostomatidae</taxon>
        <taxon>Ancylostomatinae</taxon>
        <taxon>Ancylostoma</taxon>
    </lineage>
</organism>
<evidence type="ECO:0000256" key="3">
    <source>
        <dbReference type="ARBA" id="ARBA00022679"/>
    </source>
</evidence>
<dbReference type="EC" id="2.7.11.-" evidence="10"/>
<dbReference type="Gene3D" id="3.30.200.20">
    <property type="entry name" value="Phosphorylase Kinase, domain 1"/>
    <property type="match status" value="1"/>
</dbReference>
<comment type="catalytic activity">
    <reaction evidence="1">
        <text>[G-protein-coupled receptor] + ATP = [G-protein-coupled receptor]-phosphate + ADP + H(+)</text>
        <dbReference type="Rhea" id="RHEA:12008"/>
        <dbReference type="Rhea" id="RHEA-COMP:11260"/>
        <dbReference type="Rhea" id="RHEA-COMP:11261"/>
        <dbReference type="ChEBI" id="CHEBI:15378"/>
        <dbReference type="ChEBI" id="CHEBI:30616"/>
        <dbReference type="ChEBI" id="CHEBI:43176"/>
        <dbReference type="ChEBI" id="CHEBI:68546"/>
        <dbReference type="ChEBI" id="CHEBI:456216"/>
        <dbReference type="EC" id="2.7.11.16"/>
    </reaction>
</comment>
<dbReference type="PROSITE" id="PS00107">
    <property type="entry name" value="PROTEIN_KINASE_ATP"/>
    <property type="match status" value="1"/>
</dbReference>
<dbReference type="InterPro" id="IPR000239">
    <property type="entry name" value="GPCR_kinase"/>
</dbReference>
<comment type="similarity">
    <text evidence="10">Belongs to the protein kinase superfamily. AGC Ser/Thr protein kinase family. GPRK subfamily.</text>
</comment>
<dbReference type="Proteomes" id="UP000024635">
    <property type="component" value="Unassembled WGS sequence"/>
</dbReference>
<keyword evidence="6 8" id="KW-0067">ATP-binding</keyword>
<protein>
    <recommendedName>
        <fullName evidence="10">G protein-coupled receptor kinase</fullName>
        <ecNumber evidence="10">2.7.11.-</ecNumber>
    </recommendedName>
</protein>
<dbReference type="AlphaFoldDB" id="A0A016USQ2"/>
<evidence type="ECO:0000256" key="10">
    <source>
        <dbReference type="RuleBase" id="RU000308"/>
    </source>
</evidence>
<dbReference type="GO" id="GO:0009966">
    <property type="term" value="P:regulation of signal transduction"/>
    <property type="evidence" value="ECO:0007669"/>
    <property type="project" value="TreeGrafter"/>
</dbReference>
<feature type="chain" id="PRO_5001492702" description="G protein-coupled receptor kinase" evidence="11">
    <location>
        <begin position="19"/>
        <end position="252"/>
    </location>
</feature>
<proteinExistence type="inferred from homology"/>
<evidence type="ECO:0000313" key="13">
    <source>
        <dbReference type="EMBL" id="EYC17857.1"/>
    </source>
</evidence>
<dbReference type="PANTHER" id="PTHR24355:SF18">
    <property type="entry name" value="G PROTEIN-COUPLED RECEPTOR KINASE"/>
    <property type="match status" value="1"/>
</dbReference>
<dbReference type="GO" id="GO:0004703">
    <property type="term" value="F:G protein-coupled receptor kinase activity"/>
    <property type="evidence" value="ECO:0007669"/>
    <property type="project" value="UniProtKB-EC"/>
</dbReference>
<evidence type="ECO:0000313" key="14">
    <source>
        <dbReference type="Proteomes" id="UP000024635"/>
    </source>
</evidence>
<dbReference type="PRINTS" id="PR00717">
    <property type="entry name" value="GPCRKINASE"/>
</dbReference>
<evidence type="ECO:0000259" key="12">
    <source>
        <dbReference type="PROSITE" id="PS50011"/>
    </source>
</evidence>
<gene>
    <name evidence="13" type="primary">Acey_s0029.g1915</name>
    <name evidence="13" type="ORF">Y032_0029g1915</name>
</gene>
<keyword evidence="4 8" id="KW-0547">Nucleotide-binding</keyword>
<dbReference type="STRING" id="53326.A0A016USQ2"/>
<evidence type="ECO:0000256" key="11">
    <source>
        <dbReference type="SAM" id="SignalP"/>
    </source>
</evidence>
<dbReference type="InterPro" id="IPR000719">
    <property type="entry name" value="Prot_kinase_dom"/>
</dbReference>
<evidence type="ECO:0000256" key="6">
    <source>
        <dbReference type="ARBA" id="ARBA00022840"/>
    </source>
</evidence>
<dbReference type="OrthoDB" id="354826at2759"/>
<dbReference type="PROSITE" id="PS00108">
    <property type="entry name" value="PROTEIN_KINASE_ST"/>
    <property type="match status" value="1"/>
</dbReference>
<dbReference type="InterPro" id="IPR017441">
    <property type="entry name" value="Protein_kinase_ATP_BS"/>
</dbReference>
<evidence type="ECO:0000256" key="8">
    <source>
        <dbReference type="PROSITE-ProRule" id="PRU10141"/>
    </source>
</evidence>
<feature type="binding site" evidence="8">
    <location>
        <position position="71"/>
    </location>
    <ligand>
        <name>ATP</name>
        <dbReference type="ChEBI" id="CHEBI:30616"/>
    </ligand>
</feature>
<keyword evidence="2 9" id="KW-0723">Serine/threonine-protein kinase</keyword>
<keyword evidence="5 10" id="KW-0418">Kinase</keyword>
<feature type="active site" description="Proton acceptor" evidence="7">
    <location>
        <position position="169"/>
    </location>
</feature>
<evidence type="ECO:0000256" key="2">
    <source>
        <dbReference type="ARBA" id="ARBA00022527"/>
    </source>
</evidence>
<dbReference type="PANTHER" id="PTHR24355">
    <property type="entry name" value="G PROTEIN-COUPLED RECEPTOR KINASE/RIBOSOMAL PROTEIN S6 KINASE"/>
    <property type="match status" value="1"/>
</dbReference>
<dbReference type="GO" id="GO:0007186">
    <property type="term" value="P:G protein-coupled receptor signaling pathway"/>
    <property type="evidence" value="ECO:0007669"/>
    <property type="project" value="TreeGrafter"/>
</dbReference>
<dbReference type="PROSITE" id="PS50011">
    <property type="entry name" value="PROTEIN_KINASE_DOM"/>
    <property type="match status" value="1"/>
</dbReference>
<dbReference type="SUPFAM" id="SSF56112">
    <property type="entry name" value="Protein kinase-like (PK-like)"/>
    <property type="match status" value="1"/>
</dbReference>
<evidence type="ECO:0000256" key="4">
    <source>
        <dbReference type="ARBA" id="ARBA00022741"/>
    </source>
</evidence>
<dbReference type="GO" id="GO:0005524">
    <property type="term" value="F:ATP binding"/>
    <property type="evidence" value="ECO:0007669"/>
    <property type="project" value="UniProtKB-UniRule"/>
</dbReference>
<dbReference type="GO" id="GO:0001664">
    <property type="term" value="F:G protein-coupled receptor binding"/>
    <property type="evidence" value="ECO:0007669"/>
    <property type="project" value="TreeGrafter"/>
</dbReference>
<dbReference type="EMBL" id="JARK01001365">
    <property type="protein sequence ID" value="EYC17857.1"/>
    <property type="molecule type" value="Genomic_DNA"/>
</dbReference>
<dbReference type="SMART" id="SM00220">
    <property type="entry name" value="S_TKc"/>
    <property type="match status" value="1"/>
</dbReference>